<sequence length="273" mass="31095">MGTPAVRPALLPGAFFDDEVLDMLQPLNNIPAEAPTPDFEALYLELRRREQRIYTDLQLARLPALPRGHIHRAEWRIRRQSAKRLVRYLAAKKRTLNILEIGCGNGWLAAKLADIPKANVCAIDVNRTEVHQAKRVFNKPNLQFFSGSLNRGRFGATQFDVVLFAAAIQYFSPLSEVLHGLLPWLAPKGEVHLVDSNFYDHFTVADAAKRTQEYYTGMGYPELADFYFHHRLDELEGFNYKVMHKPAGPVARLLKGSPFYWIKVMNNTETTSV</sequence>
<dbReference type="SUPFAM" id="SSF53335">
    <property type="entry name" value="S-adenosyl-L-methionine-dependent methyltransferases"/>
    <property type="match status" value="1"/>
</dbReference>
<dbReference type="GO" id="GO:0016740">
    <property type="term" value="F:transferase activity"/>
    <property type="evidence" value="ECO:0007669"/>
    <property type="project" value="UniProtKB-KW"/>
</dbReference>
<keyword evidence="1" id="KW-0808">Transferase</keyword>
<organism evidence="3 4">
    <name type="scientific">Mucilaginibacter pedocola</name>
    <dbReference type="NCBI Taxonomy" id="1792845"/>
    <lineage>
        <taxon>Bacteria</taxon>
        <taxon>Pseudomonadati</taxon>
        <taxon>Bacteroidota</taxon>
        <taxon>Sphingobacteriia</taxon>
        <taxon>Sphingobacteriales</taxon>
        <taxon>Sphingobacteriaceae</taxon>
        <taxon>Mucilaginibacter</taxon>
    </lineage>
</organism>
<dbReference type="PANTHER" id="PTHR43861">
    <property type="entry name" value="TRANS-ACONITATE 2-METHYLTRANSFERASE-RELATED"/>
    <property type="match status" value="1"/>
</dbReference>
<feature type="domain" description="Methyltransferase" evidence="2">
    <location>
        <begin position="98"/>
        <end position="189"/>
    </location>
</feature>
<protein>
    <recommendedName>
        <fullName evidence="2">Methyltransferase domain-containing protein</fullName>
    </recommendedName>
</protein>
<dbReference type="Pfam" id="PF13649">
    <property type="entry name" value="Methyltransf_25"/>
    <property type="match status" value="1"/>
</dbReference>
<evidence type="ECO:0000313" key="3">
    <source>
        <dbReference type="EMBL" id="OOQ57272.1"/>
    </source>
</evidence>
<evidence type="ECO:0000313" key="4">
    <source>
        <dbReference type="Proteomes" id="UP000189739"/>
    </source>
</evidence>
<dbReference type="AlphaFoldDB" id="A0A1S9P8K1"/>
<dbReference type="Gene3D" id="3.40.50.150">
    <property type="entry name" value="Vaccinia Virus protein VP39"/>
    <property type="match status" value="1"/>
</dbReference>
<proteinExistence type="predicted"/>
<dbReference type="InterPro" id="IPR029063">
    <property type="entry name" value="SAM-dependent_MTases_sf"/>
</dbReference>
<dbReference type="STRING" id="1792845.BC343_14240"/>
<dbReference type="InterPro" id="IPR041698">
    <property type="entry name" value="Methyltransf_25"/>
</dbReference>
<dbReference type="Proteomes" id="UP000189739">
    <property type="component" value="Unassembled WGS sequence"/>
</dbReference>
<evidence type="ECO:0000259" key="2">
    <source>
        <dbReference type="Pfam" id="PF13649"/>
    </source>
</evidence>
<gene>
    <name evidence="3" type="ORF">BC343_14240</name>
</gene>
<dbReference type="OrthoDB" id="9800454at2"/>
<evidence type="ECO:0000256" key="1">
    <source>
        <dbReference type="ARBA" id="ARBA00022679"/>
    </source>
</evidence>
<dbReference type="RefSeq" id="WP_078350562.1">
    <property type="nucleotide sequence ID" value="NZ_MBTF01000036.1"/>
</dbReference>
<accession>A0A1S9P8K1</accession>
<dbReference type="EMBL" id="MBTF01000036">
    <property type="protein sequence ID" value="OOQ57272.1"/>
    <property type="molecule type" value="Genomic_DNA"/>
</dbReference>
<keyword evidence="4" id="KW-1185">Reference proteome</keyword>
<comment type="caution">
    <text evidence="3">The sequence shown here is derived from an EMBL/GenBank/DDBJ whole genome shotgun (WGS) entry which is preliminary data.</text>
</comment>
<dbReference type="CDD" id="cd02440">
    <property type="entry name" value="AdoMet_MTases"/>
    <property type="match status" value="1"/>
</dbReference>
<name>A0A1S9P8K1_9SPHI</name>
<reference evidence="3 4" key="1">
    <citation type="submission" date="2016-07" db="EMBL/GenBank/DDBJ databases">
        <title>Genomic analysis of zinc-resistant bacterium Mucilaginibacter pedocola TBZ30.</title>
        <authorList>
            <person name="Huang J."/>
            <person name="Tang J."/>
        </authorList>
    </citation>
    <scope>NUCLEOTIDE SEQUENCE [LARGE SCALE GENOMIC DNA]</scope>
    <source>
        <strain evidence="3 4">TBZ30</strain>
    </source>
</reference>